<protein>
    <submittedName>
        <fullName evidence="2">Alpha/beta fold hydrolase</fullName>
    </submittedName>
</protein>
<dbReference type="PANTHER" id="PTHR37017:SF11">
    <property type="entry name" value="ESTERASE_LIPASE_THIOESTERASE DOMAIN-CONTAINING PROTEIN"/>
    <property type="match status" value="1"/>
</dbReference>
<dbReference type="InterPro" id="IPR000073">
    <property type="entry name" value="AB_hydrolase_1"/>
</dbReference>
<dbReference type="GO" id="GO:0016787">
    <property type="term" value="F:hydrolase activity"/>
    <property type="evidence" value="ECO:0007669"/>
    <property type="project" value="UniProtKB-KW"/>
</dbReference>
<proteinExistence type="predicted"/>
<organism evidence="2 3">
    <name type="scientific">Nonomuraea marmarensis</name>
    <dbReference type="NCBI Taxonomy" id="3351344"/>
    <lineage>
        <taxon>Bacteria</taxon>
        <taxon>Bacillati</taxon>
        <taxon>Actinomycetota</taxon>
        <taxon>Actinomycetes</taxon>
        <taxon>Streptosporangiales</taxon>
        <taxon>Streptosporangiaceae</taxon>
        <taxon>Nonomuraea</taxon>
    </lineage>
</organism>
<dbReference type="SUPFAM" id="SSF53474">
    <property type="entry name" value="alpha/beta-Hydrolases"/>
    <property type="match status" value="1"/>
</dbReference>
<sequence>MTPVRNIVLVHGGFVDGSGWQGVYDELTRDGLRVYIVQNPTLSLADDAAVTRRVLDGLDGPAVLVGHSYGGVVISEAGIHPNVASLVYIAAFAPDKGESVNTLTADPPPGAPAPPILPPREGFLFLDRDRFAASFAADLPDQVAAFMADSQVPWGVDALGGSVTEPAWRHKPSWYLVATEDRMIPPSAQRMMAERAGAMVVEVIGSHAVYVSQHAAVADLIREAAA</sequence>
<keyword evidence="2" id="KW-0378">Hydrolase</keyword>
<accession>A0ABW7AQT6</accession>
<dbReference type="Proteomes" id="UP001603978">
    <property type="component" value="Unassembled WGS sequence"/>
</dbReference>
<dbReference type="RefSeq" id="WP_393174845.1">
    <property type="nucleotide sequence ID" value="NZ_JBICRM010000039.1"/>
</dbReference>
<evidence type="ECO:0000259" key="1">
    <source>
        <dbReference type="Pfam" id="PF12697"/>
    </source>
</evidence>
<reference evidence="2 3" key="1">
    <citation type="submission" date="2024-10" db="EMBL/GenBank/DDBJ databases">
        <authorList>
            <person name="Topkara A.R."/>
            <person name="Saygin H."/>
        </authorList>
    </citation>
    <scope>NUCLEOTIDE SEQUENCE [LARGE SCALE GENOMIC DNA]</scope>
    <source>
        <strain evidence="2 3">M3C6</strain>
    </source>
</reference>
<dbReference type="PANTHER" id="PTHR37017">
    <property type="entry name" value="AB HYDROLASE-1 DOMAIN-CONTAINING PROTEIN-RELATED"/>
    <property type="match status" value="1"/>
</dbReference>
<gene>
    <name evidence="2" type="ORF">ACFLIM_41945</name>
</gene>
<dbReference type="InterPro" id="IPR029058">
    <property type="entry name" value="AB_hydrolase_fold"/>
</dbReference>
<comment type="caution">
    <text evidence="2">The sequence shown here is derived from an EMBL/GenBank/DDBJ whole genome shotgun (WGS) entry which is preliminary data.</text>
</comment>
<dbReference type="Gene3D" id="3.40.50.1820">
    <property type="entry name" value="alpha/beta hydrolase"/>
    <property type="match status" value="1"/>
</dbReference>
<dbReference type="EMBL" id="JBICRM010000039">
    <property type="protein sequence ID" value="MFG1709761.1"/>
    <property type="molecule type" value="Genomic_DNA"/>
</dbReference>
<name>A0ABW7AQT6_9ACTN</name>
<dbReference type="InterPro" id="IPR052897">
    <property type="entry name" value="Sec-Metab_Biosynth_Hydrolase"/>
</dbReference>
<evidence type="ECO:0000313" key="3">
    <source>
        <dbReference type="Proteomes" id="UP001603978"/>
    </source>
</evidence>
<keyword evidence="3" id="KW-1185">Reference proteome</keyword>
<feature type="domain" description="AB hydrolase-1" evidence="1">
    <location>
        <begin position="7"/>
        <end position="219"/>
    </location>
</feature>
<dbReference type="Pfam" id="PF12697">
    <property type="entry name" value="Abhydrolase_6"/>
    <property type="match status" value="1"/>
</dbReference>
<evidence type="ECO:0000313" key="2">
    <source>
        <dbReference type="EMBL" id="MFG1709761.1"/>
    </source>
</evidence>